<protein>
    <submittedName>
        <fullName evidence="2">Uncharacterized protein</fullName>
    </submittedName>
</protein>
<evidence type="ECO:0000256" key="1">
    <source>
        <dbReference type="SAM" id="MobiDB-lite"/>
    </source>
</evidence>
<dbReference type="Proteomes" id="UP000465609">
    <property type="component" value="Chromosome"/>
</dbReference>
<gene>
    <name evidence="2" type="ORF">MAUB_57840</name>
</gene>
<accession>A0ABM7IM87</accession>
<reference evidence="2 3" key="1">
    <citation type="journal article" date="2019" name="Emerg. Microbes Infect.">
        <title>Comprehensive subspecies identification of 175 nontuberculous mycobacteria species based on 7547 genomic profiles.</title>
        <authorList>
            <person name="Matsumoto Y."/>
            <person name="Kinjo T."/>
            <person name="Motooka D."/>
            <person name="Nabeya D."/>
            <person name="Jung N."/>
            <person name="Uechi K."/>
            <person name="Horii T."/>
            <person name="Iida T."/>
            <person name="Fujita J."/>
            <person name="Nakamura S."/>
        </authorList>
    </citation>
    <scope>NUCLEOTIDE SEQUENCE [LARGE SCALE GENOMIC DNA]</scope>
    <source>
        <strain evidence="2 3">JCM 15296</strain>
    </source>
</reference>
<evidence type="ECO:0000313" key="3">
    <source>
        <dbReference type="Proteomes" id="UP000465609"/>
    </source>
</evidence>
<feature type="compositionally biased region" description="Basic and acidic residues" evidence="1">
    <location>
        <begin position="53"/>
        <end position="68"/>
    </location>
</feature>
<feature type="region of interest" description="Disordered" evidence="1">
    <location>
        <begin position="34"/>
        <end position="68"/>
    </location>
</feature>
<name>A0ABM7IM87_9MYCO</name>
<evidence type="ECO:0000313" key="2">
    <source>
        <dbReference type="EMBL" id="BBX87911.1"/>
    </source>
</evidence>
<dbReference type="EMBL" id="AP022577">
    <property type="protein sequence ID" value="BBX87911.1"/>
    <property type="molecule type" value="Genomic_DNA"/>
</dbReference>
<sequence length="68" mass="7484">MVREMTEKQTNEGPSDMARMMRILDQVAAQGTSLPAVGRKQRRAAARSALKQARAEARARGEGGKRED</sequence>
<organism evidence="2 3">
    <name type="scientific">Mycolicibacterium aubagnense</name>
    <dbReference type="NCBI Taxonomy" id="319707"/>
    <lineage>
        <taxon>Bacteria</taxon>
        <taxon>Bacillati</taxon>
        <taxon>Actinomycetota</taxon>
        <taxon>Actinomycetes</taxon>
        <taxon>Mycobacteriales</taxon>
        <taxon>Mycobacteriaceae</taxon>
        <taxon>Mycolicibacterium</taxon>
    </lineage>
</organism>
<proteinExistence type="predicted"/>
<keyword evidence="3" id="KW-1185">Reference proteome</keyword>